<dbReference type="EMBL" id="JAFFTB010000033">
    <property type="protein sequence ID" value="MBM9940129.1"/>
    <property type="molecule type" value="Genomic_DNA"/>
</dbReference>
<evidence type="ECO:0000256" key="1">
    <source>
        <dbReference type="SAM" id="SignalP"/>
    </source>
</evidence>
<feature type="chain" id="PRO_5043587982" description="Phage tail protein" evidence="1">
    <location>
        <begin position="31"/>
        <end position="234"/>
    </location>
</feature>
<dbReference type="EMBL" id="JAFFTA010000019">
    <property type="protein sequence ID" value="MBM9914376.1"/>
    <property type="molecule type" value="Genomic_DNA"/>
</dbReference>
<sequence length="234" mass="23017">MDLLCLSSRCFRVARVALVPGLLLALGACAAGDSSNPAAVSPAAVAAPAAAPVPVSAATAVPVSTTAVARDGLAVLIRASAVACSNASAGTGCTAGDADSGDFYDVELSPDCGDQGFFAGVAEAKGVETLDAVPGSGSKASATAKLSKGQLVCVQGIGRTGQNPLFYYVVAIPANTVGKCKGNALCDTYGDRPISGMKGTRGEACHVAAPGHYAGNCAQGWVSADTLEVFSSGM</sequence>
<evidence type="ECO:0000313" key="5">
    <source>
        <dbReference type="Proteomes" id="UP000784064"/>
    </source>
</evidence>
<proteinExistence type="predicted"/>
<organism evidence="2 5">
    <name type="scientific">Stenotrophomonas lactitubi</name>
    <dbReference type="NCBI Taxonomy" id="2045214"/>
    <lineage>
        <taxon>Bacteria</taxon>
        <taxon>Pseudomonadati</taxon>
        <taxon>Pseudomonadota</taxon>
        <taxon>Gammaproteobacteria</taxon>
        <taxon>Lysobacterales</taxon>
        <taxon>Lysobacteraceae</taxon>
        <taxon>Stenotrophomonas</taxon>
    </lineage>
</organism>
<dbReference type="AlphaFoldDB" id="A0AAW4GKM2"/>
<reference evidence="2" key="2">
    <citation type="submission" date="2021-01" db="EMBL/GenBank/DDBJ databases">
        <authorList>
            <person name="Yu Y."/>
        </authorList>
    </citation>
    <scope>NUCLEOTIDE SEQUENCE</scope>
    <source>
        <strain evidence="2">As-5</strain>
        <strain evidence="3">As-6</strain>
    </source>
</reference>
<feature type="signal peptide" evidence="1">
    <location>
        <begin position="1"/>
        <end position="30"/>
    </location>
</feature>
<keyword evidence="4" id="KW-1185">Reference proteome</keyword>
<comment type="caution">
    <text evidence="2">The sequence shown here is derived from an EMBL/GenBank/DDBJ whole genome shotgun (WGS) entry which is preliminary data.</text>
</comment>
<dbReference type="RefSeq" id="WP_205404767.1">
    <property type="nucleotide sequence ID" value="NZ_JAFFTA010000019.1"/>
</dbReference>
<keyword evidence="1" id="KW-0732">Signal</keyword>
<evidence type="ECO:0008006" key="6">
    <source>
        <dbReference type="Google" id="ProtNLM"/>
    </source>
</evidence>
<evidence type="ECO:0000313" key="3">
    <source>
        <dbReference type="EMBL" id="MBM9940129.1"/>
    </source>
</evidence>
<accession>A0AAW4GKM2</accession>
<reference evidence="4" key="1">
    <citation type="submission" date="2021-01" db="EMBL/GenBank/DDBJ databases">
        <title>Stenotrophomonas maltophilia.</title>
        <authorList>
            <person name="Yu Y."/>
        </authorList>
    </citation>
    <scope>NUCLEOTIDE SEQUENCE [LARGE SCALE GENOMIC DNA]</scope>
    <source>
        <strain evidence="4">As-6</strain>
    </source>
</reference>
<protein>
    <recommendedName>
        <fullName evidence="6">Phage tail protein</fullName>
    </recommendedName>
</protein>
<gene>
    <name evidence="2" type="ORF">JJW18_12935</name>
    <name evidence="3" type="ORF">JJW19_18490</name>
</gene>
<evidence type="ECO:0000313" key="4">
    <source>
        <dbReference type="Proteomes" id="UP000749453"/>
    </source>
</evidence>
<evidence type="ECO:0000313" key="2">
    <source>
        <dbReference type="EMBL" id="MBM9914376.1"/>
    </source>
</evidence>
<dbReference type="Proteomes" id="UP000784064">
    <property type="component" value="Unassembled WGS sequence"/>
</dbReference>
<dbReference type="Proteomes" id="UP000749453">
    <property type="component" value="Unassembled WGS sequence"/>
</dbReference>
<name>A0AAW4GKM2_9GAMM</name>